<dbReference type="Proteomes" id="UP000184085">
    <property type="component" value="Unassembled WGS sequence"/>
</dbReference>
<keyword evidence="1" id="KW-0472">Membrane</keyword>
<dbReference type="AlphaFoldDB" id="A0A1M4MX08"/>
<evidence type="ECO:0000256" key="1">
    <source>
        <dbReference type="SAM" id="Phobius"/>
    </source>
</evidence>
<dbReference type="PROSITE" id="PS50930">
    <property type="entry name" value="HTH_LYTTR"/>
    <property type="match status" value="1"/>
</dbReference>
<evidence type="ECO:0000259" key="2">
    <source>
        <dbReference type="PROSITE" id="PS50930"/>
    </source>
</evidence>
<evidence type="ECO:0000313" key="4">
    <source>
        <dbReference type="Proteomes" id="UP000184085"/>
    </source>
</evidence>
<keyword evidence="4" id="KW-1185">Reference proteome</keyword>
<dbReference type="SMART" id="SM00850">
    <property type="entry name" value="LytTR"/>
    <property type="match status" value="1"/>
</dbReference>
<sequence>MVWAVSCPQIGCVAILSGVSFMENKDFHQCDDPATDSRTSDPVAKNTALAILSGALSATLQRMKHPTFRVAMLVSPVILAVIGPFRSDIYDFWHALILWTAIIWIATALGMFNRSVTDLLLPKIGFLQGGLLSSVVFAAYLTPLMRWVAIDQGLILSTELYPSDLQVFLTATFASFAVALVRFYLFHSKDASGAAPTQVAPAIFDRIAASRFDQIIRMTVNDHYVEIETDLGQERILMRFADAVREMGEGNGILTHRSHWVNSEAVTGCRKEGTKMFLLMRDGYEVPVSKTYRSRVADAGLAED</sequence>
<accession>A0A1M4MX08</accession>
<evidence type="ECO:0000313" key="3">
    <source>
        <dbReference type="EMBL" id="SCM67083.1"/>
    </source>
</evidence>
<protein>
    <submittedName>
        <fullName evidence="3">Putative LytR/AlgR family transcriptional regulator</fullName>
    </submittedName>
</protein>
<feature type="transmembrane region" description="Helical" evidence="1">
    <location>
        <begin position="92"/>
        <end position="112"/>
    </location>
</feature>
<keyword evidence="1" id="KW-0812">Transmembrane</keyword>
<feature type="transmembrane region" description="Helical" evidence="1">
    <location>
        <begin position="124"/>
        <end position="145"/>
    </location>
</feature>
<name>A0A1M4MX08_9RHOB</name>
<feature type="domain" description="HTH LytTR-type" evidence="2">
    <location>
        <begin position="211"/>
        <end position="302"/>
    </location>
</feature>
<dbReference type="EMBL" id="FMJB01000043">
    <property type="protein sequence ID" value="SCM67083.1"/>
    <property type="molecule type" value="Genomic_DNA"/>
</dbReference>
<dbReference type="Pfam" id="PF04397">
    <property type="entry name" value="LytTR"/>
    <property type="match status" value="1"/>
</dbReference>
<gene>
    <name evidence="3" type="ORF">KARMA_1270</name>
</gene>
<dbReference type="InterPro" id="IPR007492">
    <property type="entry name" value="LytTR_DNA-bd_dom"/>
</dbReference>
<feature type="transmembrane region" description="Helical" evidence="1">
    <location>
        <begin position="67"/>
        <end position="86"/>
    </location>
</feature>
<dbReference type="GO" id="GO:0003677">
    <property type="term" value="F:DNA binding"/>
    <property type="evidence" value="ECO:0007669"/>
    <property type="project" value="InterPro"/>
</dbReference>
<keyword evidence="1" id="KW-1133">Transmembrane helix</keyword>
<organism evidence="3 4">
    <name type="scientific">Donghicola eburneus</name>
    <dbReference type="NCBI Taxonomy" id="393278"/>
    <lineage>
        <taxon>Bacteria</taxon>
        <taxon>Pseudomonadati</taxon>
        <taxon>Pseudomonadota</taxon>
        <taxon>Alphaproteobacteria</taxon>
        <taxon>Rhodobacterales</taxon>
        <taxon>Roseobacteraceae</taxon>
        <taxon>Donghicola</taxon>
    </lineage>
</organism>
<reference evidence="4" key="1">
    <citation type="submission" date="2016-09" db="EMBL/GenBank/DDBJ databases">
        <authorList>
            <person name="Wibberg D."/>
        </authorList>
    </citation>
    <scope>NUCLEOTIDE SEQUENCE [LARGE SCALE GENOMIC DNA]</scope>
</reference>
<proteinExistence type="predicted"/>
<feature type="transmembrane region" description="Helical" evidence="1">
    <location>
        <begin position="165"/>
        <end position="185"/>
    </location>
</feature>
<dbReference type="Gene3D" id="2.40.50.1020">
    <property type="entry name" value="LytTr DNA-binding domain"/>
    <property type="match status" value="1"/>
</dbReference>